<evidence type="ECO:0000259" key="3">
    <source>
        <dbReference type="Pfam" id="PF10551"/>
    </source>
</evidence>
<feature type="compositionally biased region" description="Polar residues" evidence="1">
    <location>
        <begin position="1112"/>
        <end position="1122"/>
    </location>
</feature>
<gene>
    <name evidence="4" type="ORF">QYE76_060172</name>
</gene>
<comment type="caution">
    <text evidence="4">The sequence shown here is derived from an EMBL/GenBank/DDBJ whole genome shotgun (WGS) entry which is preliminary data.</text>
</comment>
<dbReference type="PANTHER" id="PTHR31973:SF195">
    <property type="entry name" value="MUDR FAMILY TRANSPOSASE"/>
    <property type="match status" value="1"/>
</dbReference>
<dbReference type="InterPro" id="IPR011676">
    <property type="entry name" value="DUF1618"/>
</dbReference>
<feature type="domain" description="DUF1618" evidence="2">
    <location>
        <begin position="241"/>
        <end position="373"/>
    </location>
</feature>
<sequence>MAEEEEPSRPFLVMGDIVHDLKLVDFPEDWVSLDCRRREAYGCGVNGDRIINGLTLFIRAGPDDNPDLYPRLCIRATDQVYRCVGSEIDDEMAEIYGRRIRLFGNVYTVAGDVMVLYVSFVARHDSAAFRSYYLVHDSTAAALFLLPRRPDYCKRLCTTFPLKVGEDKYSLVLMAERSIPGGCTQPVLLTWSPPPPPSPDNNRWNYKLDTTCPWILKPRVRENADRFSASVVFLWKGNAVWGDLGQGILYCDCGDLIHGTGPADFKCNMLPSECWDSDTDCADQEPKYVYRSMGCVGDSIWFVIIESSYDHPGETAVKVWTLDRLSKEEKWNPRREFKMQAIWELDGFREKGLPETAVPKHPMFRQQDDGVLYMLLPEPYTGGDAYAHLVGIDLSSSCDLMRLVVNRRLSIPWMNHLGNLEPDPEEVDLVFDLSPSFAEVVAQVRVELNWNEPNDGVELEGRHNVGFGMHTRWKTMRINSEQRWSVYKETVAESQDKALELFATKTVDARIELDLNRRSSPVQARSPPPMSQEEATESPIVQSPIAQDPPLEKKYDEDDDGDNGFEMNYNNVGDLDTYLTQEDMDHSIPYSRCYASDSDDDGPDEEVDEDGFTAREAERAEIFKKVTGRDIRIPLFRDVSLADGAVVDGGKSLLLGARPISKRDVDGRTAMISKGLMFDTFLELKIWLKEFSIKHHCPYIVVHSDLKKRYTLKCVDKRCPWVLDGKDAQPDHRQLTSEFIAYKLSAEISSLPTMSIRSVQDTVKSRFDYDVKYGKAWKAKQAAFKMLYGDWEEAYNRVPRLLLAMAATNPGMVHVVEPSSTKMTLHDGKRVRVFHRAFWSFEQCTRAFEHCRPVIAVDGTFLTGQYKGTLLVAIANDASNRLVPLAFALVEVENNDNWQWFFHILRTRVIPPSKEVCVISDRHQRILNAVELDISGHAPLHHRWCMRHFCANFYRACKNKELSDLLQDCCLAYSERRFANLYNGLLKHKDLSPGGFEFLQRHLIFNSKWARAYDEDGRRYGQMTSNMAECFNNVLKGVRALPVTAIIQYTFEKLNVYFQNYTEETEKEIARNCEYPTKVQEFMDFQARKADSQTATCYDNVDWVYQVNEPGGTTQGMATQPTKGKGAWEGNEKEDSVWEEAVRTVRKREKEEVAMKEKEEHEKKMAERARMQREYEKYQRREKKRNEMHLEEVATEAERIKEERAQAEASKTEERHHFFDSVVQLARDIREKEELAEESKKKKARGEGAFATQ</sequence>
<evidence type="ECO:0000313" key="5">
    <source>
        <dbReference type="Proteomes" id="UP001231189"/>
    </source>
</evidence>
<evidence type="ECO:0000256" key="1">
    <source>
        <dbReference type="SAM" id="MobiDB-lite"/>
    </source>
</evidence>
<feature type="region of interest" description="Disordered" evidence="1">
    <location>
        <begin position="1232"/>
        <end position="1253"/>
    </location>
</feature>
<evidence type="ECO:0000313" key="4">
    <source>
        <dbReference type="EMBL" id="KAK1642367.1"/>
    </source>
</evidence>
<dbReference type="AlphaFoldDB" id="A0AAD8RYK6"/>
<name>A0AAD8RYK6_LOLMU</name>
<dbReference type="PANTHER" id="PTHR31973">
    <property type="entry name" value="POLYPROTEIN, PUTATIVE-RELATED"/>
    <property type="match status" value="1"/>
</dbReference>
<dbReference type="Pfam" id="PF10551">
    <property type="entry name" value="MULE"/>
    <property type="match status" value="1"/>
</dbReference>
<protein>
    <submittedName>
        <fullName evidence="4">Uncharacterized protein</fullName>
    </submittedName>
</protein>
<dbReference type="EMBL" id="JAUUTY010000004">
    <property type="protein sequence ID" value="KAK1642367.1"/>
    <property type="molecule type" value="Genomic_DNA"/>
</dbReference>
<feature type="region of interest" description="Disordered" evidence="1">
    <location>
        <begin position="1112"/>
        <end position="1134"/>
    </location>
</feature>
<dbReference type="InterPro" id="IPR018289">
    <property type="entry name" value="MULE_transposase_dom"/>
</dbReference>
<dbReference type="Pfam" id="PF07762">
    <property type="entry name" value="DUF1618"/>
    <property type="match status" value="1"/>
</dbReference>
<accession>A0AAD8RYK6</accession>
<organism evidence="4 5">
    <name type="scientific">Lolium multiflorum</name>
    <name type="common">Italian ryegrass</name>
    <name type="synonym">Lolium perenne subsp. multiflorum</name>
    <dbReference type="NCBI Taxonomy" id="4521"/>
    <lineage>
        <taxon>Eukaryota</taxon>
        <taxon>Viridiplantae</taxon>
        <taxon>Streptophyta</taxon>
        <taxon>Embryophyta</taxon>
        <taxon>Tracheophyta</taxon>
        <taxon>Spermatophyta</taxon>
        <taxon>Magnoliopsida</taxon>
        <taxon>Liliopsida</taxon>
        <taxon>Poales</taxon>
        <taxon>Poaceae</taxon>
        <taxon>BOP clade</taxon>
        <taxon>Pooideae</taxon>
        <taxon>Poodae</taxon>
        <taxon>Poeae</taxon>
        <taxon>Poeae Chloroplast Group 2 (Poeae type)</taxon>
        <taxon>Loliodinae</taxon>
        <taxon>Loliinae</taxon>
        <taxon>Lolium</taxon>
    </lineage>
</organism>
<evidence type="ECO:0000259" key="2">
    <source>
        <dbReference type="Pfam" id="PF07762"/>
    </source>
</evidence>
<reference evidence="4" key="1">
    <citation type="submission" date="2023-07" db="EMBL/GenBank/DDBJ databases">
        <title>A chromosome-level genome assembly of Lolium multiflorum.</title>
        <authorList>
            <person name="Chen Y."/>
            <person name="Copetti D."/>
            <person name="Kolliker R."/>
            <person name="Studer B."/>
        </authorList>
    </citation>
    <scope>NUCLEOTIDE SEQUENCE</scope>
    <source>
        <strain evidence="4">02402/16</strain>
        <tissue evidence="4">Leaf</tissue>
    </source>
</reference>
<keyword evidence="5" id="KW-1185">Reference proteome</keyword>
<dbReference type="Proteomes" id="UP001231189">
    <property type="component" value="Unassembled WGS sequence"/>
</dbReference>
<feature type="region of interest" description="Disordered" evidence="1">
    <location>
        <begin position="518"/>
        <end position="562"/>
    </location>
</feature>
<feature type="domain" description="MULE transposase" evidence="3">
    <location>
        <begin position="854"/>
        <end position="952"/>
    </location>
</feature>
<proteinExistence type="predicted"/>